<accession>R8BWW1</accession>
<dbReference type="Proteomes" id="UP000014074">
    <property type="component" value="Unassembled WGS sequence"/>
</dbReference>
<dbReference type="HOGENOM" id="CLU_763305_0_0_1"/>
<name>R8BWW1_PHAM7</name>
<gene>
    <name evidence="1" type="ORF">UCRPA7_672</name>
</gene>
<dbReference type="EMBL" id="KB932812">
    <property type="protein sequence ID" value="EOO03843.1"/>
    <property type="molecule type" value="Genomic_DNA"/>
</dbReference>
<dbReference type="SUPFAM" id="SSF52047">
    <property type="entry name" value="RNI-like"/>
    <property type="match status" value="1"/>
</dbReference>
<evidence type="ECO:0000313" key="2">
    <source>
        <dbReference type="Proteomes" id="UP000014074"/>
    </source>
</evidence>
<dbReference type="AlphaFoldDB" id="R8BWW1"/>
<dbReference type="Gene3D" id="3.80.10.10">
    <property type="entry name" value="Ribonuclease Inhibitor"/>
    <property type="match status" value="1"/>
</dbReference>
<sequence>MAFRLGELTPVIIRHLARVCDGKTLQALAALNKTFRHACEPTLFHDLVVRETTRTGSINLRYITDMYGNPKDFCKYVRYLHLFLDRLVPDRIVTYLDWVFRALRSIEDLVVLNLRINYSRDDQTGNHMARGWNTSIHMPSLPNLKVLGIYSAADVRFSVAFPRINVLLDHCPNIEMLKLDITCDRFYVSLTNSAILTQAMTYNIKCLHLTHRGTTGLKQWDKDQIYELFTMFPNVVALGLGGGIKFYRVEDLVNMLRPFENLEDLVLCDTPWACERRGPIYDRAHIATAIFENLPQIERLSLHCDRLKSALCFERVGHQILIANTYHGTTYQGHTHTGATLATKPLIRTFAEEEWMRVVVKYL</sequence>
<proteinExistence type="predicted"/>
<keyword evidence="2" id="KW-1185">Reference proteome</keyword>
<dbReference type="RefSeq" id="XP_007911457.1">
    <property type="nucleotide sequence ID" value="XM_007913266.1"/>
</dbReference>
<protein>
    <submittedName>
        <fullName evidence="1">Uncharacterized protein</fullName>
    </submittedName>
</protein>
<evidence type="ECO:0000313" key="1">
    <source>
        <dbReference type="EMBL" id="EOO03843.1"/>
    </source>
</evidence>
<dbReference type="InterPro" id="IPR032675">
    <property type="entry name" value="LRR_dom_sf"/>
</dbReference>
<dbReference type="KEGG" id="tmn:UCRPA7_672"/>
<reference evidence="2" key="1">
    <citation type="journal article" date="2013" name="Genome Announc.">
        <title>Draft genome sequence of the ascomycete Phaeoacremonium aleophilum strain UCR-PA7, a causal agent of the esca disease complex in grapevines.</title>
        <authorList>
            <person name="Blanco-Ulate B."/>
            <person name="Rolshausen P."/>
            <person name="Cantu D."/>
        </authorList>
    </citation>
    <scope>NUCLEOTIDE SEQUENCE [LARGE SCALE GENOMIC DNA]</scope>
    <source>
        <strain evidence="2">UCR-PA7</strain>
    </source>
</reference>
<organism evidence="1 2">
    <name type="scientific">Phaeoacremonium minimum (strain UCR-PA7)</name>
    <name type="common">Esca disease fungus</name>
    <name type="synonym">Togninia minima</name>
    <dbReference type="NCBI Taxonomy" id="1286976"/>
    <lineage>
        <taxon>Eukaryota</taxon>
        <taxon>Fungi</taxon>
        <taxon>Dikarya</taxon>
        <taxon>Ascomycota</taxon>
        <taxon>Pezizomycotina</taxon>
        <taxon>Sordariomycetes</taxon>
        <taxon>Sordariomycetidae</taxon>
        <taxon>Togniniales</taxon>
        <taxon>Togniniaceae</taxon>
        <taxon>Phaeoacremonium</taxon>
    </lineage>
</organism>
<dbReference type="GeneID" id="19327406"/>